<keyword evidence="1" id="KW-0677">Repeat</keyword>
<name>A0A1M5NA12_9BRAD</name>
<keyword evidence="3" id="KW-0223">Dioxygenase</keyword>
<dbReference type="GO" id="GO:0018577">
    <property type="term" value="F:catechol 2,3-dioxygenase activity"/>
    <property type="evidence" value="ECO:0007669"/>
    <property type="project" value="InterPro"/>
</dbReference>
<dbReference type="AlphaFoldDB" id="A0A1M5NA12"/>
<dbReference type="CDD" id="cd09014">
    <property type="entry name" value="BphC-JF8_C_like"/>
    <property type="match status" value="1"/>
</dbReference>
<dbReference type="GO" id="GO:0008198">
    <property type="term" value="F:ferrous iron binding"/>
    <property type="evidence" value="ECO:0007669"/>
    <property type="project" value="InterPro"/>
</dbReference>
<evidence type="ECO:0000259" key="2">
    <source>
        <dbReference type="PROSITE" id="PS51819"/>
    </source>
</evidence>
<reference evidence="3 4" key="1">
    <citation type="submission" date="2016-11" db="EMBL/GenBank/DDBJ databases">
        <authorList>
            <person name="Jaros S."/>
            <person name="Januszkiewicz K."/>
            <person name="Wedrychowicz H."/>
        </authorList>
    </citation>
    <scope>NUCLEOTIDE SEQUENCE [LARGE SCALE GENOMIC DNA]</scope>
    <source>
        <strain evidence="3 4">GAS138</strain>
    </source>
</reference>
<dbReference type="SUPFAM" id="SSF54593">
    <property type="entry name" value="Glyoxalase/Bleomycin resistance protein/Dihydroxybiphenyl dioxygenase"/>
    <property type="match status" value="1"/>
</dbReference>
<dbReference type="EMBL" id="LT670817">
    <property type="protein sequence ID" value="SHG86337.1"/>
    <property type="molecule type" value="Genomic_DNA"/>
</dbReference>
<accession>A0A1M5NA12</accession>
<proteinExistence type="predicted"/>
<dbReference type="InterPro" id="IPR050383">
    <property type="entry name" value="GlyoxalaseI/FosfomycinResist"/>
</dbReference>
<organism evidence="3 4">
    <name type="scientific">Bradyrhizobium erythrophlei</name>
    <dbReference type="NCBI Taxonomy" id="1437360"/>
    <lineage>
        <taxon>Bacteria</taxon>
        <taxon>Pseudomonadati</taxon>
        <taxon>Pseudomonadota</taxon>
        <taxon>Alphaproteobacteria</taxon>
        <taxon>Hyphomicrobiales</taxon>
        <taxon>Nitrobacteraceae</taxon>
        <taxon>Bradyrhizobium</taxon>
    </lineage>
</organism>
<feature type="domain" description="VOC" evidence="2">
    <location>
        <begin position="153"/>
        <end position="274"/>
    </location>
</feature>
<dbReference type="InterPro" id="IPR017624">
    <property type="entry name" value="Catechol_2-3_dOase"/>
</dbReference>
<dbReference type="RefSeq" id="WP_079601825.1">
    <property type="nucleotide sequence ID" value="NZ_LT670817.1"/>
</dbReference>
<dbReference type="Gene3D" id="3.10.180.10">
    <property type="entry name" value="2,3-Dihydroxybiphenyl 1,2-Dioxygenase, domain 1"/>
    <property type="match status" value="2"/>
</dbReference>
<dbReference type="InterPro" id="IPR037523">
    <property type="entry name" value="VOC_core"/>
</dbReference>
<dbReference type="Proteomes" id="UP000189796">
    <property type="component" value="Chromosome I"/>
</dbReference>
<protein>
    <submittedName>
        <fullName evidence="3">Catechol 2,3-dioxygenase</fullName>
    </submittedName>
</protein>
<dbReference type="CDD" id="cd09013">
    <property type="entry name" value="BphC-JF8_N_like"/>
    <property type="match status" value="1"/>
</dbReference>
<keyword evidence="3" id="KW-0560">Oxidoreductase</keyword>
<dbReference type="NCBIfam" id="TIGR03211">
    <property type="entry name" value="catechol_2_3"/>
    <property type="match status" value="1"/>
</dbReference>
<dbReference type="PROSITE" id="PS51819">
    <property type="entry name" value="VOC"/>
    <property type="match status" value="2"/>
</dbReference>
<feature type="domain" description="VOC" evidence="2">
    <location>
        <begin position="11"/>
        <end position="123"/>
    </location>
</feature>
<evidence type="ECO:0000313" key="4">
    <source>
        <dbReference type="Proteomes" id="UP000189796"/>
    </source>
</evidence>
<gene>
    <name evidence="3" type="ORF">SAMN05443248_2895</name>
</gene>
<dbReference type="OrthoDB" id="9803142at2"/>
<evidence type="ECO:0000313" key="3">
    <source>
        <dbReference type="EMBL" id="SHG86337.1"/>
    </source>
</evidence>
<evidence type="ECO:0000256" key="1">
    <source>
        <dbReference type="ARBA" id="ARBA00022737"/>
    </source>
</evidence>
<dbReference type="PANTHER" id="PTHR21366">
    <property type="entry name" value="GLYOXALASE FAMILY PROTEIN"/>
    <property type="match status" value="1"/>
</dbReference>
<dbReference type="Pfam" id="PF00903">
    <property type="entry name" value="Glyoxalase"/>
    <property type="match status" value="2"/>
</dbReference>
<dbReference type="InterPro" id="IPR029068">
    <property type="entry name" value="Glyas_Bleomycin-R_OHBP_Dase"/>
</dbReference>
<dbReference type="InterPro" id="IPR004360">
    <property type="entry name" value="Glyas_Fos-R_dOase_dom"/>
</dbReference>
<sequence length="319" mass="36136">MPPEPIFDLAHLGHMELLTPKPDESLKFFVDVMGMTVSGRRGESVYLRGWDDYERYSLKLTASNTSGMEHMALRARSPQALERRVAALKGSGFEIGWTDGDLGHGPAFRCRDPDGHIVELYYETEWYEAPPELKPALKNQAQRFPARGINVRRLDHLNCLAVDIKANRIFFETYLGCRLTEQIVLNDGTEAAMWMTMSNKSYDFAYSHDHSNTPGRFHHVTYALDSREDVLRAADIFLENGVYIETGPHKHAIQQTFFLYVYEPGGNRVEVANAGARLILAPDWKPIVWTEEERKKGQAWGLKTIESFHTHGTPPVAGG</sequence>